<organism evidence="2 3">
    <name type="scientific">Candidatus Synechococcus spongiarum 15L</name>
    <dbReference type="NCBI Taxonomy" id="1608419"/>
    <lineage>
        <taxon>Bacteria</taxon>
        <taxon>Bacillati</taxon>
        <taxon>Cyanobacteriota</taxon>
        <taxon>Cyanophyceae</taxon>
        <taxon>Synechococcales</taxon>
        <taxon>Synechococcaceae</taxon>
        <taxon>Synechococcus</taxon>
    </lineage>
</organism>
<dbReference type="EMBL" id="JYFQ01000028">
    <property type="protein sequence ID" value="KKZ14355.1"/>
    <property type="molecule type" value="Genomic_DNA"/>
</dbReference>
<sequence length="79" mass="9201">MVINQGDCVRLRLDEQTYQVIAIDNLHNRCWLRPWPLQEKTTPVFEEDLGNVMVGLTCPAPEHHQQHHQHKTRVVDAHG</sequence>
<reference evidence="2 3" key="2">
    <citation type="submission" date="2015-05" db="EMBL/GenBank/DDBJ databases">
        <title>Lifestyle Evolution in Cyanobacterial Symbionts of Sponges.</title>
        <authorList>
            <person name="Burgsdorf I."/>
            <person name="Slaby B.M."/>
            <person name="Handley K.M."/>
            <person name="Haber M."/>
            <person name="Blom J."/>
            <person name="Marshall C.W."/>
            <person name="Gilbert J.A."/>
            <person name="Hentschel U."/>
            <person name="Steindler L."/>
        </authorList>
    </citation>
    <scope>NUCLEOTIDE SEQUENCE [LARGE SCALE GENOMIC DNA]</scope>
    <source>
        <strain evidence="2">15L</strain>
    </source>
</reference>
<feature type="region of interest" description="Disordered" evidence="1">
    <location>
        <begin position="60"/>
        <end position="79"/>
    </location>
</feature>
<name>A0A0G8AYF8_9SYNE</name>
<protein>
    <submittedName>
        <fullName evidence="2">Uncharacterized protein</fullName>
    </submittedName>
</protein>
<comment type="caution">
    <text evidence="2">The sequence shown here is derived from an EMBL/GenBank/DDBJ whole genome shotgun (WGS) entry which is preliminary data.</text>
</comment>
<dbReference type="AlphaFoldDB" id="A0A0G8AYF8"/>
<dbReference type="Proteomes" id="UP000035037">
    <property type="component" value="Unassembled WGS sequence"/>
</dbReference>
<evidence type="ECO:0000313" key="3">
    <source>
        <dbReference type="Proteomes" id="UP000035037"/>
    </source>
</evidence>
<dbReference type="PATRIC" id="fig|1608419.3.peg.1529"/>
<accession>A0A0G8AYF8</accession>
<proteinExistence type="predicted"/>
<gene>
    <name evidence="2" type="ORF">TQ37_01345</name>
</gene>
<evidence type="ECO:0000256" key="1">
    <source>
        <dbReference type="SAM" id="MobiDB-lite"/>
    </source>
</evidence>
<evidence type="ECO:0000313" key="2">
    <source>
        <dbReference type="EMBL" id="KKZ14355.1"/>
    </source>
</evidence>
<reference evidence="2 3" key="1">
    <citation type="submission" date="2015-02" db="EMBL/GenBank/DDBJ databases">
        <authorList>
            <person name="Slaby B."/>
            <person name="Hentschel U."/>
        </authorList>
    </citation>
    <scope>NUCLEOTIDE SEQUENCE [LARGE SCALE GENOMIC DNA]</scope>
    <source>
        <strain evidence="2">15L</strain>
    </source>
</reference>